<gene>
    <name evidence="1" type="ORF">EBO34_14910</name>
</gene>
<evidence type="ECO:0000313" key="1">
    <source>
        <dbReference type="EMBL" id="RNA67978.1"/>
    </source>
</evidence>
<dbReference type="EMBL" id="RHIB01000002">
    <property type="protein sequence ID" value="RNA67978.1"/>
    <property type="molecule type" value="Genomic_DNA"/>
</dbReference>
<protein>
    <submittedName>
        <fullName evidence="1">Uncharacterized protein</fullName>
    </submittedName>
</protein>
<accession>A0A3M7TQY5</accession>
<sequence>MDNVIDFFNGKSIKKWKHKIARKIISKQHLTAYTLVIWDGPMAAKIKDLIRQLEFRSETKCPVEGTAIKVN</sequence>
<name>A0A3M7TQY5_9BACI</name>
<dbReference type="Proteomes" id="UP000278746">
    <property type="component" value="Unassembled WGS sequence"/>
</dbReference>
<evidence type="ECO:0000313" key="2">
    <source>
        <dbReference type="Proteomes" id="UP000278746"/>
    </source>
</evidence>
<reference evidence="1 2" key="1">
    <citation type="submission" date="2018-10" db="EMBL/GenBank/DDBJ databases">
        <title>Bacillus Keqinensis sp. nov., a moderately halophilic bacterium isolated from a saline-alkaline lake.</title>
        <authorList>
            <person name="Wang H."/>
        </authorList>
    </citation>
    <scope>NUCLEOTIDE SEQUENCE [LARGE SCALE GENOMIC DNA]</scope>
    <source>
        <strain evidence="1 2">KQ-3</strain>
    </source>
</reference>
<proteinExistence type="predicted"/>
<dbReference type="AlphaFoldDB" id="A0A3M7TQY5"/>
<organism evidence="1 2">
    <name type="scientific">Alteribacter keqinensis</name>
    <dbReference type="NCBI Taxonomy" id="2483800"/>
    <lineage>
        <taxon>Bacteria</taxon>
        <taxon>Bacillati</taxon>
        <taxon>Bacillota</taxon>
        <taxon>Bacilli</taxon>
        <taxon>Bacillales</taxon>
        <taxon>Bacillaceae</taxon>
        <taxon>Alteribacter</taxon>
    </lineage>
</organism>
<comment type="caution">
    <text evidence="1">The sequence shown here is derived from an EMBL/GenBank/DDBJ whole genome shotgun (WGS) entry which is preliminary data.</text>
</comment>
<keyword evidence="2" id="KW-1185">Reference proteome</keyword>
<dbReference type="RefSeq" id="WP_122899925.1">
    <property type="nucleotide sequence ID" value="NZ_RHIB01000002.1"/>
</dbReference>